<feature type="transmembrane region" description="Helical" evidence="10">
    <location>
        <begin position="38"/>
        <end position="57"/>
    </location>
</feature>
<evidence type="ECO:0000256" key="1">
    <source>
        <dbReference type="ARBA" id="ARBA00004141"/>
    </source>
</evidence>
<dbReference type="Gene3D" id="3.10.580.10">
    <property type="entry name" value="CBS-domain"/>
    <property type="match status" value="1"/>
</dbReference>
<dbReference type="PANTHER" id="PTHR43427:SF6">
    <property type="entry name" value="CHLORIDE CHANNEL PROTEIN CLC-E"/>
    <property type="match status" value="1"/>
</dbReference>
<accession>A0A3B0UMD5</accession>
<evidence type="ECO:0000256" key="9">
    <source>
        <dbReference type="ARBA" id="ARBA00023303"/>
    </source>
</evidence>
<feature type="transmembrane region" description="Helical" evidence="10">
    <location>
        <begin position="172"/>
        <end position="199"/>
    </location>
</feature>
<keyword evidence="8" id="KW-0868">Chloride</keyword>
<dbReference type="GO" id="GO:0034707">
    <property type="term" value="C:chloride channel complex"/>
    <property type="evidence" value="ECO:0007669"/>
    <property type="project" value="UniProtKB-KW"/>
</dbReference>
<dbReference type="EMBL" id="UOET01000128">
    <property type="protein sequence ID" value="VAW27562.1"/>
    <property type="molecule type" value="Genomic_DNA"/>
</dbReference>
<keyword evidence="7" id="KW-0869">Chloride channel</keyword>
<keyword evidence="4 10" id="KW-1133">Transmembrane helix</keyword>
<evidence type="ECO:0000256" key="7">
    <source>
        <dbReference type="ARBA" id="ARBA00023173"/>
    </source>
</evidence>
<evidence type="ECO:0000313" key="12">
    <source>
        <dbReference type="EMBL" id="VAW27562.1"/>
    </source>
</evidence>
<protein>
    <submittedName>
        <fullName evidence="12">Chloride channel protein</fullName>
    </submittedName>
</protein>
<evidence type="ECO:0000256" key="5">
    <source>
        <dbReference type="ARBA" id="ARBA00023065"/>
    </source>
</evidence>
<feature type="transmembrane region" description="Helical" evidence="10">
    <location>
        <begin position="365"/>
        <end position="385"/>
    </location>
</feature>
<keyword evidence="5" id="KW-0406">Ion transport</keyword>
<dbReference type="Pfam" id="PF00571">
    <property type="entry name" value="CBS"/>
    <property type="match status" value="2"/>
</dbReference>
<dbReference type="InterPro" id="IPR001807">
    <property type="entry name" value="ClC"/>
</dbReference>
<feature type="transmembrane region" description="Helical" evidence="10">
    <location>
        <begin position="249"/>
        <end position="266"/>
    </location>
</feature>
<feature type="transmembrane region" description="Helical" evidence="10">
    <location>
        <begin position="78"/>
        <end position="100"/>
    </location>
</feature>
<sequence length="606" mass="66610">MVPEKAESFYFCLQTMKRKRKLADRLLVLSRKIPDKQLMIVLSIVVGFLAGMIAVIMKNLVFFIKQLLTGGFEIDYSNYLYVVYPAMGLLLVVLFIKYVLRKPVRDGIPNVLYSISRNHGFIKSHNTFSSIITSTITVGFGGSVGLEGPTVVTGAAFGSFIAKSLGLNYKQVVAVLGFASAAAMSAIFKAPIAAIVFALEVILFDMTMSSLVPLLLASIVAALTSYAFLGQDVLYPFQVVYRFNLSDTVYYFLLGIFCALISVYYIKGYVLTGKLFDKIPGWLSKLMVGASVLGLLIFLMPSLYGEGYEAINTALKGNLSFIFNHSIFYGLKGNEGVALILLLGIILAKVVATSVTFRAGGIGGVFAPTLFIGAMTGLFFAKAFNFFGMASLPVSDFALVGMAGLLAGVVHAPLTAIFLIAEITGGYSLIFPIMIVATTSYGLTRVFVDRSIYTIQLSKHGDMLTHHKDRALLIMMSIENLIETNFKKVHPEDNLGDLVKVVADSTRNIFPVVDDDDNFFGIIVMDQIRHIMFEPKMYNTVSTRSLMFHPSTIVELSDDMETVAGKFQHSGKYNLVVLDNGKYVGFVSRANVFSHYRQLLKEFSED</sequence>
<proteinExistence type="predicted"/>
<evidence type="ECO:0000256" key="6">
    <source>
        <dbReference type="ARBA" id="ARBA00023136"/>
    </source>
</evidence>
<feature type="transmembrane region" description="Helical" evidence="10">
    <location>
        <begin position="338"/>
        <end position="359"/>
    </location>
</feature>
<organism evidence="12">
    <name type="scientific">hydrothermal vent metagenome</name>
    <dbReference type="NCBI Taxonomy" id="652676"/>
    <lineage>
        <taxon>unclassified sequences</taxon>
        <taxon>metagenomes</taxon>
        <taxon>ecological metagenomes</taxon>
    </lineage>
</organism>
<dbReference type="Gene3D" id="1.10.3080.10">
    <property type="entry name" value="Clc chloride channel"/>
    <property type="match status" value="1"/>
</dbReference>
<dbReference type="CDD" id="cd00400">
    <property type="entry name" value="Voltage_gated_ClC"/>
    <property type="match status" value="1"/>
</dbReference>
<feature type="transmembrane region" description="Helical" evidence="10">
    <location>
        <begin position="211"/>
        <end position="229"/>
    </location>
</feature>
<dbReference type="InterPro" id="IPR014743">
    <property type="entry name" value="Cl-channel_core"/>
</dbReference>
<dbReference type="PANTHER" id="PTHR43427">
    <property type="entry name" value="CHLORIDE CHANNEL PROTEIN CLC-E"/>
    <property type="match status" value="1"/>
</dbReference>
<evidence type="ECO:0000256" key="4">
    <source>
        <dbReference type="ARBA" id="ARBA00022989"/>
    </source>
</evidence>
<gene>
    <name evidence="12" type="ORF">MNBD_BACTEROID07-1917</name>
</gene>
<name>A0A3B0UMD5_9ZZZZ</name>
<feature type="domain" description="CBS" evidence="11">
    <location>
        <begin position="482"/>
        <end position="541"/>
    </location>
</feature>
<dbReference type="GO" id="GO:0005254">
    <property type="term" value="F:chloride channel activity"/>
    <property type="evidence" value="ECO:0007669"/>
    <property type="project" value="UniProtKB-KW"/>
</dbReference>
<keyword evidence="3 10" id="KW-0812">Transmembrane</keyword>
<comment type="subcellular location">
    <subcellularLocation>
        <location evidence="1">Membrane</location>
        <topology evidence="1">Multi-pass membrane protein</topology>
    </subcellularLocation>
</comment>
<dbReference type="SUPFAM" id="SSF81340">
    <property type="entry name" value="Clc chloride channel"/>
    <property type="match status" value="1"/>
</dbReference>
<evidence type="ECO:0000256" key="8">
    <source>
        <dbReference type="ARBA" id="ARBA00023214"/>
    </source>
</evidence>
<keyword evidence="2" id="KW-0813">Transport</keyword>
<keyword evidence="9" id="KW-0407">Ion channel</keyword>
<dbReference type="InterPro" id="IPR000644">
    <property type="entry name" value="CBS_dom"/>
</dbReference>
<dbReference type="PROSITE" id="PS51371">
    <property type="entry name" value="CBS"/>
    <property type="match status" value="1"/>
</dbReference>
<dbReference type="SUPFAM" id="SSF54631">
    <property type="entry name" value="CBS-domain pair"/>
    <property type="match status" value="1"/>
</dbReference>
<reference evidence="12" key="1">
    <citation type="submission" date="2018-06" db="EMBL/GenBank/DDBJ databases">
        <authorList>
            <person name="Zhirakovskaya E."/>
        </authorList>
    </citation>
    <scope>NUCLEOTIDE SEQUENCE</scope>
</reference>
<evidence type="ECO:0000256" key="2">
    <source>
        <dbReference type="ARBA" id="ARBA00022448"/>
    </source>
</evidence>
<evidence type="ECO:0000256" key="10">
    <source>
        <dbReference type="SAM" id="Phobius"/>
    </source>
</evidence>
<keyword evidence="6 10" id="KW-0472">Membrane</keyword>
<evidence type="ECO:0000259" key="11">
    <source>
        <dbReference type="PROSITE" id="PS51371"/>
    </source>
</evidence>
<feature type="transmembrane region" description="Helical" evidence="10">
    <location>
        <begin position="397"/>
        <end position="421"/>
    </location>
</feature>
<dbReference type="InterPro" id="IPR046342">
    <property type="entry name" value="CBS_dom_sf"/>
</dbReference>
<feature type="transmembrane region" description="Helical" evidence="10">
    <location>
        <begin position="427"/>
        <end position="448"/>
    </location>
</feature>
<evidence type="ECO:0000256" key="3">
    <source>
        <dbReference type="ARBA" id="ARBA00022692"/>
    </source>
</evidence>
<dbReference type="InterPro" id="IPR050368">
    <property type="entry name" value="ClC-type_chloride_channel"/>
</dbReference>
<dbReference type="Pfam" id="PF00654">
    <property type="entry name" value="Voltage_CLC"/>
    <property type="match status" value="1"/>
</dbReference>
<dbReference type="PRINTS" id="PR00762">
    <property type="entry name" value="CLCHANNEL"/>
</dbReference>
<dbReference type="AlphaFoldDB" id="A0A3B0UMD5"/>
<feature type="transmembrane region" description="Helical" evidence="10">
    <location>
        <begin position="286"/>
        <end position="304"/>
    </location>
</feature>